<evidence type="ECO:0000313" key="2">
    <source>
        <dbReference type="Proteomes" id="UP001497680"/>
    </source>
</evidence>
<gene>
    <name evidence="1" type="ORF">F4821DRAFT_220885</name>
</gene>
<protein>
    <submittedName>
        <fullName evidence="1">Uncharacterized protein</fullName>
    </submittedName>
</protein>
<name>A0ACC0DKZ3_9PEZI</name>
<dbReference type="EMBL" id="MU394280">
    <property type="protein sequence ID" value="KAI6093556.1"/>
    <property type="molecule type" value="Genomic_DNA"/>
</dbReference>
<dbReference type="Proteomes" id="UP001497680">
    <property type="component" value="Unassembled WGS sequence"/>
</dbReference>
<keyword evidence="2" id="KW-1185">Reference proteome</keyword>
<comment type="caution">
    <text evidence="1">The sequence shown here is derived from an EMBL/GenBank/DDBJ whole genome shotgun (WGS) entry which is preliminary data.</text>
</comment>
<organism evidence="1 2">
    <name type="scientific">Hypoxylon rubiginosum</name>
    <dbReference type="NCBI Taxonomy" id="110542"/>
    <lineage>
        <taxon>Eukaryota</taxon>
        <taxon>Fungi</taxon>
        <taxon>Dikarya</taxon>
        <taxon>Ascomycota</taxon>
        <taxon>Pezizomycotina</taxon>
        <taxon>Sordariomycetes</taxon>
        <taxon>Xylariomycetidae</taxon>
        <taxon>Xylariales</taxon>
        <taxon>Hypoxylaceae</taxon>
        <taxon>Hypoxylon</taxon>
    </lineage>
</organism>
<sequence>MESLRLEARERFLGRVTSESSECNVLEIQGSGSNIIDSERTMHMDEVPSYLKFEPGQPTFKLVVLHVGFWLEPRTPNLELAWIPDRCAELGIDLYWLGFLCLDQYMFKALEYKTCKGKFLNLYANSVVLRIVASYNEATSSTICVVLRDSSSHAMRHWPQIVKFLQQNKALFQSPYLLQLSLLAINMDRGFKWIPGNSIDWNRNDEDHLQQWEELRKDNRWGQRVFSFCREIVCDLRKQLDASRDLGSLREDVVVGNAGVRDAVSMVEPWIGPILQEIEWQLQSSDDYMARISRAMMRQDTIASIELSRVSVELTKAAKADSSSMKVIAVMTMIFLPGTFFAALFAVPSLDWDNQDVVGDKFWIYWVFTIPFTLLIILLWLGITQRSQMRGLFDAGKEQWKAKSHLIRRHLLKRERTADVEEAAKDR</sequence>
<accession>A0ACC0DKZ3</accession>
<reference evidence="1 2" key="1">
    <citation type="journal article" date="2022" name="New Phytol.">
        <title>Ecological generalism drives hyperdiversity of secondary metabolite gene clusters in xylarialean endophytes.</title>
        <authorList>
            <person name="Franco M.E.E."/>
            <person name="Wisecaver J.H."/>
            <person name="Arnold A.E."/>
            <person name="Ju Y.M."/>
            <person name="Slot J.C."/>
            <person name="Ahrendt S."/>
            <person name="Moore L.P."/>
            <person name="Eastman K.E."/>
            <person name="Scott K."/>
            <person name="Konkel Z."/>
            <person name="Mondo S.J."/>
            <person name="Kuo A."/>
            <person name="Hayes R.D."/>
            <person name="Haridas S."/>
            <person name="Andreopoulos B."/>
            <person name="Riley R."/>
            <person name="LaButti K."/>
            <person name="Pangilinan J."/>
            <person name="Lipzen A."/>
            <person name="Amirebrahimi M."/>
            <person name="Yan J."/>
            <person name="Adam C."/>
            <person name="Keymanesh K."/>
            <person name="Ng V."/>
            <person name="Louie K."/>
            <person name="Northen T."/>
            <person name="Drula E."/>
            <person name="Henrissat B."/>
            <person name="Hsieh H.M."/>
            <person name="Youens-Clark K."/>
            <person name="Lutzoni F."/>
            <person name="Miadlikowska J."/>
            <person name="Eastwood D.C."/>
            <person name="Hamelin R.C."/>
            <person name="Grigoriev I.V."/>
            <person name="U'Ren J.M."/>
        </authorList>
    </citation>
    <scope>NUCLEOTIDE SEQUENCE [LARGE SCALE GENOMIC DNA]</scope>
    <source>
        <strain evidence="1 2">ER1909</strain>
    </source>
</reference>
<evidence type="ECO:0000313" key="1">
    <source>
        <dbReference type="EMBL" id="KAI6093556.1"/>
    </source>
</evidence>
<proteinExistence type="predicted"/>